<dbReference type="GO" id="GO:0006508">
    <property type="term" value="P:proteolysis"/>
    <property type="evidence" value="ECO:0007669"/>
    <property type="project" value="TreeGrafter"/>
</dbReference>
<keyword evidence="2" id="KW-0378">Hydrolase</keyword>
<keyword evidence="2" id="KW-0031">Aminopeptidase</keyword>
<name>A0A8S3H6J2_9BILA</name>
<dbReference type="Proteomes" id="UP000681720">
    <property type="component" value="Unassembled WGS sequence"/>
</dbReference>
<feature type="domain" description="ERAP1-like C-terminal" evidence="3">
    <location>
        <begin position="1"/>
        <end position="173"/>
    </location>
</feature>
<feature type="domain" description="Aminopeptidase N-like N-terminal" evidence="4">
    <location>
        <begin position="209"/>
        <end position="379"/>
    </location>
</feature>
<dbReference type="GO" id="GO:0043171">
    <property type="term" value="P:peptide catabolic process"/>
    <property type="evidence" value="ECO:0007669"/>
    <property type="project" value="TreeGrafter"/>
</dbReference>
<dbReference type="PANTHER" id="PTHR11533">
    <property type="entry name" value="PROTEASE M1 ZINC METALLOPROTEASE"/>
    <property type="match status" value="1"/>
</dbReference>
<evidence type="ECO:0000313" key="5">
    <source>
        <dbReference type="EMBL" id="CAF5177025.1"/>
    </source>
</evidence>
<comment type="similarity">
    <text evidence="1">Belongs to the peptidase M1 family.</text>
</comment>
<dbReference type="Pfam" id="PF17900">
    <property type="entry name" value="Peptidase_M1_N"/>
    <property type="match status" value="1"/>
</dbReference>
<accession>A0A8S3H6J2</accession>
<dbReference type="InterPro" id="IPR050344">
    <property type="entry name" value="Peptidase_M1_aminopeptidases"/>
</dbReference>
<dbReference type="GO" id="GO:0008270">
    <property type="term" value="F:zinc ion binding"/>
    <property type="evidence" value="ECO:0007669"/>
    <property type="project" value="TreeGrafter"/>
</dbReference>
<keyword evidence="2" id="KW-0645">Protease</keyword>
<reference evidence="5" key="1">
    <citation type="submission" date="2021-02" db="EMBL/GenBank/DDBJ databases">
        <authorList>
            <person name="Nowell W R."/>
        </authorList>
    </citation>
    <scope>NUCLEOTIDE SEQUENCE</scope>
</reference>
<dbReference type="GO" id="GO:0005615">
    <property type="term" value="C:extracellular space"/>
    <property type="evidence" value="ECO:0007669"/>
    <property type="project" value="TreeGrafter"/>
</dbReference>
<evidence type="ECO:0000256" key="1">
    <source>
        <dbReference type="ARBA" id="ARBA00010136"/>
    </source>
</evidence>
<dbReference type="PANTHER" id="PTHR11533:SF276">
    <property type="entry name" value="GLUTAMYL AMINOPEPTIDASE"/>
    <property type="match status" value="1"/>
</dbReference>
<dbReference type="InterPro" id="IPR024571">
    <property type="entry name" value="ERAP1-like_C_dom"/>
</dbReference>
<organism evidence="5 6">
    <name type="scientific">Rotaria magnacalcarata</name>
    <dbReference type="NCBI Taxonomy" id="392030"/>
    <lineage>
        <taxon>Eukaryota</taxon>
        <taxon>Metazoa</taxon>
        <taxon>Spiralia</taxon>
        <taxon>Gnathifera</taxon>
        <taxon>Rotifera</taxon>
        <taxon>Eurotatoria</taxon>
        <taxon>Bdelloidea</taxon>
        <taxon>Philodinida</taxon>
        <taxon>Philodinidae</taxon>
        <taxon>Rotaria</taxon>
    </lineage>
</organism>
<dbReference type="GO" id="GO:0005737">
    <property type="term" value="C:cytoplasm"/>
    <property type="evidence" value="ECO:0007669"/>
    <property type="project" value="TreeGrafter"/>
</dbReference>
<dbReference type="Gene3D" id="1.25.50.20">
    <property type="match status" value="1"/>
</dbReference>
<gene>
    <name evidence="5" type="ORF">GIL414_LOCUS68037</name>
</gene>
<dbReference type="InterPro" id="IPR042097">
    <property type="entry name" value="Aminopeptidase_N-like_N_sf"/>
</dbReference>
<comment type="caution">
    <text evidence="5">The sequence shown here is derived from an EMBL/GenBank/DDBJ whole genome shotgun (WGS) entry which is preliminary data.</text>
</comment>
<evidence type="ECO:0000259" key="4">
    <source>
        <dbReference type="Pfam" id="PF17900"/>
    </source>
</evidence>
<dbReference type="SUPFAM" id="SSF63737">
    <property type="entry name" value="Leukotriene A4 hydrolase N-terminal domain"/>
    <property type="match status" value="1"/>
</dbReference>
<feature type="non-terminal residue" evidence="5">
    <location>
        <position position="386"/>
    </location>
</feature>
<dbReference type="InterPro" id="IPR045357">
    <property type="entry name" value="Aminopeptidase_N-like_N"/>
</dbReference>
<dbReference type="EMBL" id="CAJOBJ010327183">
    <property type="protein sequence ID" value="CAF5177025.1"/>
    <property type="molecule type" value="Genomic_DNA"/>
</dbReference>
<evidence type="ECO:0000259" key="3">
    <source>
        <dbReference type="Pfam" id="PF11838"/>
    </source>
</evidence>
<protein>
    <submittedName>
        <fullName evidence="5">Uncharacterized protein</fullName>
    </submittedName>
</protein>
<evidence type="ECO:0000256" key="2">
    <source>
        <dbReference type="ARBA" id="ARBA00022438"/>
    </source>
</evidence>
<feature type="non-terminal residue" evidence="5">
    <location>
        <position position="1"/>
    </location>
</feature>
<dbReference type="AlphaFoldDB" id="A0A8S3H6J2"/>
<proteinExistence type="inferred from homology"/>
<dbReference type="GO" id="GO:0016020">
    <property type="term" value="C:membrane"/>
    <property type="evidence" value="ECO:0007669"/>
    <property type="project" value="TreeGrafter"/>
</dbReference>
<sequence>CVDRAQFLFEQWFNHPSNNSIEPNDRHVVYCTNVRIGGRVEFQFLLHQYQTSSDPQEKARIQSALACTRDTESIRYLLEIHVNFQLNIIRRQDALSGIRAICQKFFVETECWAFVRSRWMQLFQNFGKSMSFANLIKDVTARFNTEHQLREFERFVEQTTDNIAVEFQAIVERIRANIQWIDKAKPNLEEWLMNRTIEIRLPFDWIPFNYVLNFDVRLSAIYPNNAEPETLFMGRTHIIVSCNRSTNVFRIHMKQLKMSSITLRRLDASSNLITGWMWMPVSEMLICRLRERCVTNKEYVFESEHTAELNRDMVGFYLSQYNVTNTGTGEIITHNIAATHMQPTLARNVFPCFDEPAFKAKFNISITHDPSFTVVRSNGAMLNGSQ</sequence>
<dbReference type="Gene3D" id="2.60.40.1730">
    <property type="entry name" value="tricorn interacting facor f3 domain"/>
    <property type="match status" value="1"/>
</dbReference>
<dbReference type="Pfam" id="PF11838">
    <property type="entry name" value="ERAP1_C"/>
    <property type="match status" value="1"/>
</dbReference>
<evidence type="ECO:0000313" key="6">
    <source>
        <dbReference type="Proteomes" id="UP000681720"/>
    </source>
</evidence>
<dbReference type="GO" id="GO:0042277">
    <property type="term" value="F:peptide binding"/>
    <property type="evidence" value="ECO:0007669"/>
    <property type="project" value="TreeGrafter"/>
</dbReference>
<dbReference type="GO" id="GO:0070006">
    <property type="term" value="F:metalloaminopeptidase activity"/>
    <property type="evidence" value="ECO:0007669"/>
    <property type="project" value="TreeGrafter"/>
</dbReference>